<sequence length="98" mass="10867">MKGSQREVWRAITEEVSTLCSFCKYAKWFGSCDSAGVECKHPLEDSFGYPYDEHGLEPGSDCWAFRPKFELSIAADVCGIWLQGLAVNWSTVPLKGAA</sequence>
<comment type="caution">
    <text evidence="1">The sequence shown here is derived from an EMBL/GenBank/DDBJ whole genome shotgun (WGS) entry which is preliminary data.</text>
</comment>
<dbReference type="EMBL" id="LAZR01039403">
    <property type="protein sequence ID" value="KKL17094.1"/>
    <property type="molecule type" value="Genomic_DNA"/>
</dbReference>
<gene>
    <name evidence="1" type="ORF">LCGC14_2489010</name>
</gene>
<organism evidence="1">
    <name type="scientific">marine sediment metagenome</name>
    <dbReference type="NCBI Taxonomy" id="412755"/>
    <lineage>
        <taxon>unclassified sequences</taxon>
        <taxon>metagenomes</taxon>
        <taxon>ecological metagenomes</taxon>
    </lineage>
</organism>
<accession>A0A0F9B5E1</accession>
<dbReference type="AlphaFoldDB" id="A0A0F9B5E1"/>
<reference evidence="1" key="1">
    <citation type="journal article" date="2015" name="Nature">
        <title>Complex archaea that bridge the gap between prokaryotes and eukaryotes.</title>
        <authorList>
            <person name="Spang A."/>
            <person name="Saw J.H."/>
            <person name="Jorgensen S.L."/>
            <person name="Zaremba-Niedzwiedzka K."/>
            <person name="Martijn J."/>
            <person name="Lind A.E."/>
            <person name="van Eijk R."/>
            <person name="Schleper C."/>
            <person name="Guy L."/>
            <person name="Ettema T.J."/>
        </authorList>
    </citation>
    <scope>NUCLEOTIDE SEQUENCE</scope>
</reference>
<proteinExistence type="predicted"/>
<name>A0A0F9B5E1_9ZZZZ</name>
<protein>
    <submittedName>
        <fullName evidence="1">Uncharacterized protein</fullName>
    </submittedName>
</protein>
<evidence type="ECO:0000313" key="1">
    <source>
        <dbReference type="EMBL" id="KKL17094.1"/>
    </source>
</evidence>